<evidence type="ECO:0000313" key="3">
    <source>
        <dbReference type="EMBL" id="MBU3079117.1"/>
    </source>
</evidence>
<protein>
    <submittedName>
        <fullName evidence="3">PEPxxWA-CTERM sorting domain-containing protein</fullName>
    </submittedName>
</protein>
<sequence>MTMFSTVFDFANVETESFALSFNNAVLAAGGSPFGASAIGDSTMSGVGNFDSQPLPPPFVPTVPEPATWAMMALGIGLVGFATRRHRRLAVTS</sequence>
<dbReference type="NCBIfam" id="NF035944">
    <property type="entry name" value="PEPxxWA-CTERM"/>
    <property type="match status" value="1"/>
</dbReference>
<evidence type="ECO:0000256" key="1">
    <source>
        <dbReference type="SAM" id="Phobius"/>
    </source>
</evidence>
<evidence type="ECO:0000313" key="4">
    <source>
        <dbReference type="Proteomes" id="UP000776276"/>
    </source>
</evidence>
<dbReference type="Proteomes" id="UP000776276">
    <property type="component" value="Unassembled WGS sequence"/>
</dbReference>
<proteinExistence type="predicted"/>
<name>A0ABS6BN88_9SPHN</name>
<accession>A0ABS6BN88</accession>
<dbReference type="EMBL" id="JAHKRT010000008">
    <property type="protein sequence ID" value="MBU3079117.1"/>
    <property type="molecule type" value="Genomic_DNA"/>
</dbReference>
<feature type="domain" description="Ice-binding protein C-terminal" evidence="2">
    <location>
        <begin position="62"/>
        <end position="87"/>
    </location>
</feature>
<keyword evidence="1" id="KW-1133">Transmembrane helix</keyword>
<reference evidence="3 4" key="1">
    <citation type="submission" date="2021-06" db="EMBL/GenBank/DDBJ databases">
        <title>Sphingomonas sp. XMGL2, whole genome shotgun sequencing project.</title>
        <authorList>
            <person name="Zhao G."/>
            <person name="Shen L."/>
        </authorList>
    </citation>
    <scope>NUCLEOTIDE SEQUENCE [LARGE SCALE GENOMIC DNA]</scope>
    <source>
        <strain evidence="3 4">XMGL2</strain>
    </source>
</reference>
<dbReference type="NCBIfam" id="TIGR02595">
    <property type="entry name" value="PEP_CTERM"/>
    <property type="match status" value="1"/>
</dbReference>
<dbReference type="InterPro" id="IPR013424">
    <property type="entry name" value="Ice-binding_C"/>
</dbReference>
<gene>
    <name evidence="3" type="ORF">KOF26_14755</name>
</gene>
<evidence type="ECO:0000259" key="2">
    <source>
        <dbReference type="Pfam" id="PF07589"/>
    </source>
</evidence>
<keyword evidence="1" id="KW-0812">Transmembrane</keyword>
<feature type="transmembrane region" description="Helical" evidence="1">
    <location>
        <begin position="66"/>
        <end position="83"/>
    </location>
</feature>
<organism evidence="3 4">
    <name type="scientific">Sphingomonas quercus</name>
    <dbReference type="NCBI Taxonomy" id="2842451"/>
    <lineage>
        <taxon>Bacteria</taxon>
        <taxon>Pseudomonadati</taxon>
        <taxon>Pseudomonadota</taxon>
        <taxon>Alphaproteobacteria</taxon>
        <taxon>Sphingomonadales</taxon>
        <taxon>Sphingomonadaceae</taxon>
        <taxon>Sphingomonas</taxon>
    </lineage>
</organism>
<dbReference type="Pfam" id="PF07589">
    <property type="entry name" value="PEP-CTERM"/>
    <property type="match status" value="1"/>
</dbReference>
<keyword evidence="1" id="KW-0472">Membrane</keyword>
<comment type="caution">
    <text evidence="3">The sequence shown here is derived from an EMBL/GenBank/DDBJ whole genome shotgun (WGS) entry which is preliminary data.</text>
</comment>
<keyword evidence="4" id="KW-1185">Reference proteome</keyword>